<evidence type="ECO:0000256" key="2">
    <source>
        <dbReference type="SAM" id="MobiDB-lite"/>
    </source>
</evidence>
<sequence length="649" mass="70772">MTNSANLTNLLDKVISWGLVVLVFLVPLFFLPVTSNFYEFNKNILLLLGTGLLLLAWVGKMVLQQKITFKHTAFDLPILALALVFSASTLLAAANKWATLWSPQATGTIWGLTALYFLITNNLTAKTVTRLLAGITIPGVILTLLALATFTGLGEKLFPAGGSLAWLGSKTFTPAGNLVALATFLAVLLVINLTRVYADRKANNRGLPLALNLLAGLVIAVGFGVTLYQLIAVIKPILLPYSISWAIAIEAFKNYPLLGVGPDSFLEAFSRFRPVVFNSLPIWANRFGAASNWYFQLLTVVGILGLIPVVWLALGVLKNKVAPHILLPLLLIFLILGFLPANFLLLFLLWILLAVLALNLPTKEYAESGRILAGIFLVVVIVIVGAGVWLGVKTYRAEIYFYQSLQALAQNKGTETYNLQIKAITDNPQADLYHLAYSQTNLALANALASQTNLTEQNKQDVSQLVQQAIQEAKTAVTLNPRLITNWENLAQIYRGLINFAQGADQWTVAAYQQALSLDPLNPSLRLGLGGVYYSLANYDQATRLFEQAVDLKPDFPNAHYNLASALREKKDYAQALAQMEVVLTLVDPSSGDFQKATEEANQLREKVKETQPAAAKTPETLVTPAPIPSQAIEPPIQLPESSSPTINP</sequence>
<keyword evidence="3" id="KW-0472">Membrane</keyword>
<dbReference type="Proteomes" id="UP000230033">
    <property type="component" value="Unassembled WGS sequence"/>
</dbReference>
<comment type="caution">
    <text evidence="4">The sequence shown here is derived from an EMBL/GenBank/DDBJ whole genome shotgun (WGS) entry which is preliminary data.</text>
</comment>
<accession>A0A2H0WM67</accession>
<dbReference type="PANTHER" id="PTHR12558:SF13">
    <property type="entry name" value="CELL DIVISION CYCLE PROTEIN 27 HOMOLOG"/>
    <property type="match status" value="1"/>
</dbReference>
<dbReference type="Gene3D" id="1.25.40.10">
    <property type="entry name" value="Tetratricopeptide repeat domain"/>
    <property type="match status" value="1"/>
</dbReference>
<dbReference type="InterPro" id="IPR019734">
    <property type="entry name" value="TPR_rpt"/>
</dbReference>
<keyword evidence="1" id="KW-0802">TPR repeat</keyword>
<dbReference type="EMBL" id="PEZJ01000032">
    <property type="protein sequence ID" value="PIS13756.1"/>
    <property type="molecule type" value="Genomic_DNA"/>
</dbReference>
<evidence type="ECO:0000313" key="4">
    <source>
        <dbReference type="EMBL" id="PIS13756.1"/>
    </source>
</evidence>
<gene>
    <name evidence="4" type="ORF">COT65_02465</name>
</gene>
<evidence type="ECO:0000256" key="1">
    <source>
        <dbReference type="PROSITE-ProRule" id="PRU00339"/>
    </source>
</evidence>
<proteinExistence type="predicted"/>
<feature type="region of interest" description="Disordered" evidence="2">
    <location>
        <begin position="595"/>
        <end position="649"/>
    </location>
</feature>
<protein>
    <submittedName>
        <fullName evidence="4">Uncharacterized protein</fullName>
    </submittedName>
</protein>
<feature type="transmembrane region" description="Helical" evidence="3">
    <location>
        <begin position="174"/>
        <end position="197"/>
    </location>
</feature>
<dbReference type="SMART" id="SM00028">
    <property type="entry name" value="TPR"/>
    <property type="match status" value="3"/>
</dbReference>
<feature type="repeat" description="TPR" evidence="1">
    <location>
        <begin position="523"/>
        <end position="556"/>
    </location>
</feature>
<reference evidence="5" key="1">
    <citation type="submission" date="2017-09" db="EMBL/GenBank/DDBJ databases">
        <title>Depth-based differentiation of microbial function through sediment-hosted aquifers and enrichment of novel symbionts in the deep terrestrial subsurface.</title>
        <authorList>
            <person name="Probst A.J."/>
            <person name="Ladd B."/>
            <person name="Jarett J.K."/>
            <person name="Geller-Mcgrath D.E."/>
            <person name="Sieber C.M.K."/>
            <person name="Emerson J.B."/>
            <person name="Anantharaman K."/>
            <person name="Thomas B.C."/>
            <person name="Malmstrom R."/>
            <person name="Stieglmeier M."/>
            <person name="Klingl A."/>
            <person name="Woyke T."/>
            <person name="Ryan C.M."/>
            <person name="Banfield J.F."/>
        </authorList>
    </citation>
    <scope>NUCLEOTIDE SEQUENCE [LARGE SCALE GENOMIC DNA]</scope>
</reference>
<feature type="transmembrane region" description="Helical" evidence="3">
    <location>
        <begin position="326"/>
        <end position="359"/>
    </location>
</feature>
<dbReference type="InterPro" id="IPR011990">
    <property type="entry name" value="TPR-like_helical_dom_sf"/>
</dbReference>
<dbReference type="SUPFAM" id="SSF48452">
    <property type="entry name" value="TPR-like"/>
    <property type="match status" value="1"/>
</dbReference>
<feature type="compositionally biased region" description="Polar residues" evidence="2">
    <location>
        <begin position="640"/>
        <end position="649"/>
    </location>
</feature>
<feature type="transmembrane region" description="Helical" evidence="3">
    <location>
        <begin position="100"/>
        <end position="119"/>
    </location>
</feature>
<feature type="transmembrane region" description="Helical" evidence="3">
    <location>
        <begin position="293"/>
        <end position="314"/>
    </location>
</feature>
<feature type="compositionally biased region" description="Basic and acidic residues" evidence="2">
    <location>
        <begin position="596"/>
        <end position="610"/>
    </location>
</feature>
<dbReference type="PROSITE" id="PS50293">
    <property type="entry name" value="TPR_REGION"/>
    <property type="match status" value="1"/>
</dbReference>
<feature type="transmembrane region" description="Helical" evidence="3">
    <location>
        <begin position="14"/>
        <end position="32"/>
    </location>
</feature>
<dbReference type="Pfam" id="PF13432">
    <property type="entry name" value="TPR_16"/>
    <property type="match status" value="1"/>
</dbReference>
<keyword evidence="3" id="KW-0812">Transmembrane</keyword>
<evidence type="ECO:0000256" key="3">
    <source>
        <dbReference type="SAM" id="Phobius"/>
    </source>
</evidence>
<feature type="transmembrane region" description="Helical" evidence="3">
    <location>
        <begin position="44"/>
        <end position="63"/>
    </location>
</feature>
<evidence type="ECO:0000313" key="5">
    <source>
        <dbReference type="Proteomes" id="UP000230033"/>
    </source>
</evidence>
<feature type="transmembrane region" description="Helical" evidence="3">
    <location>
        <begin position="209"/>
        <end position="231"/>
    </location>
</feature>
<dbReference type="PANTHER" id="PTHR12558">
    <property type="entry name" value="CELL DIVISION CYCLE 16,23,27"/>
    <property type="match status" value="1"/>
</dbReference>
<feature type="transmembrane region" description="Helical" evidence="3">
    <location>
        <begin position="371"/>
        <end position="392"/>
    </location>
</feature>
<dbReference type="AlphaFoldDB" id="A0A2H0WM67"/>
<keyword evidence="3" id="KW-1133">Transmembrane helix</keyword>
<organism evidence="4 5">
    <name type="scientific">Candidatus Shapirobacteria bacterium CG09_land_8_20_14_0_10_47_13</name>
    <dbReference type="NCBI Taxonomy" id="1974481"/>
    <lineage>
        <taxon>Bacteria</taxon>
        <taxon>Candidatus Shapironibacteriota</taxon>
    </lineage>
</organism>
<dbReference type="PROSITE" id="PS50005">
    <property type="entry name" value="TPR"/>
    <property type="match status" value="1"/>
</dbReference>
<feature type="transmembrane region" description="Helical" evidence="3">
    <location>
        <begin position="75"/>
        <end position="94"/>
    </location>
</feature>
<name>A0A2H0WM67_9BACT</name>
<feature type="transmembrane region" description="Helical" evidence="3">
    <location>
        <begin position="131"/>
        <end position="154"/>
    </location>
</feature>